<dbReference type="Gene3D" id="2.60.40.3930">
    <property type="match status" value="2"/>
</dbReference>
<dbReference type="InterPro" id="IPR041100">
    <property type="entry name" value="TQ"/>
</dbReference>
<keyword evidence="4" id="KW-0812">Transmembrane</keyword>
<evidence type="ECO:0000259" key="5">
    <source>
        <dbReference type="Pfam" id="PF17802"/>
    </source>
</evidence>
<sequence length="1272" mass="137111">MDHSHSATRSARTVRLAISALLAFLLLAGLMPLSTGAPPQAAADEPRGDVCVLLHFKDSDQETVDFAQYEASAVRADDTLLVAVGDGSAALDYRDNLRFAVYDRYAAFNDQQRDITDECRYDGEAGVVSIPAAYAERLDTLAIVFWLSPAHAAYDRFVASQLITDDVLLDHDGQQTVLASDVAQLKAAAEGPASSLGTEGAPLARSVAFPGQPDAHYQLNPYTRLEEFDRDQTEKQIAYGYTGHWVGSYCFGAMFGTHREFSHGTSSETDWNAPVLNTAHSSYDEVVEAYLSDTIAARLGEDAQFATSKGGKSYRDRCITLGTTYKDDGYLPGTSPDHKAIARGGCGSSDINNGAGTPLPQPNGNNYITFKGIYNGSQTKYTGWYTFFYKFDTKSGATGNTFQDIVGYLLAAPPRGGNAQLTKVSSDPSISNANGNYSLEHGVFAAFDSEQAAASARDLAQARTWKTWQEAQSWAEANAPVTLVTEKDGTTPVVRDVEAGDYFVAELFAPPGFRLSDRIQSVTVEVAESDDDICAIRFEDEPQSGSIDLLKVSNNPDLTAGNDCYTLAGATYGIFADAACLQPVRSMTTALNEQGDGYARADKLPIGSYWVKETARPHSGFALDPRVYPVVVTDQVVTRVNTTNVTDKAKLNPLAIVLQKKDDQTLEAAPQGNATLGDARFRINYYDVPQATAETVRDRNPRASWLVRTDDTGSFRLDCADGTFTHVDKNNAESVLPYKISGPDFYRLSDGRAALPLGTYTILEVKAPEGYLLDDTVHVRHVADANHDDEVVETFNAEQDGDLVTDRVARADLAFLKRADGAAKLAGIPFKLTSKTTGEWHIIVTDKNGMASTQATAAHPHDARTNANDEQFRAEDGSFQMPLVLDEEALDATAGTWFGLAANGSAAPVDNARGALPFDTYDLEELRCPGNELFQMIHDEVVVDETDDCQVVDLGTLNNTAAGKPTLRTSAYDGTTQDVYDTEIGAVPGAAIIDRVTYTGLTPHTPYTVEGVLMDKATGEPFLVDGEAVITAVEFTPDDYTGYVNVPFSFDASAIGERTELVVFETLLQHDAEVARHRDLDDRKQTITVSPVGIGTTAVDSASGTHEGLPADEATIIDTVAFQGLMPGHEYRLVALLMDKATGEPYTVDDRVVTVEHVFTPEASEGTVPVEITIPGGAADGTSFVVFESLYYEDRELAVHADIDDEGQTVSYGYPDLPLPPTGGAEEAAEPATRLAQTGDEAAGTALALGAMLLVSLGVGAWSLYRKRHLRK</sequence>
<feature type="domain" description="T-Q ester bond containing" evidence="6">
    <location>
        <begin position="1093"/>
        <end position="1211"/>
    </location>
</feature>
<keyword evidence="4" id="KW-0472">Membrane</keyword>
<dbReference type="Pfam" id="PF17802">
    <property type="entry name" value="SpaA"/>
    <property type="match status" value="1"/>
</dbReference>
<reference evidence="7 8" key="1">
    <citation type="submission" date="2024-01" db="EMBL/GenBank/DDBJ databases">
        <title>novel species in genus Adlercreutzia.</title>
        <authorList>
            <person name="Liu X."/>
        </authorList>
    </citation>
    <scope>NUCLEOTIDE SEQUENCE [LARGE SCALE GENOMIC DNA]</scope>
    <source>
        <strain evidence="7 8">R7</strain>
    </source>
</reference>
<proteinExistence type="inferred from homology"/>
<keyword evidence="8" id="KW-1185">Reference proteome</keyword>
<dbReference type="InterPro" id="IPR041033">
    <property type="entry name" value="SpaA_PFL_dom_1"/>
</dbReference>
<feature type="domain" description="T-Q ester bond containing" evidence="6">
    <location>
        <begin position="965"/>
        <end position="1089"/>
    </location>
</feature>
<dbReference type="Pfam" id="PF18202">
    <property type="entry name" value="TQ"/>
    <property type="match status" value="2"/>
</dbReference>
<evidence type="ECO:0000313" key="8">
    <source>
        <dbReference type="Proteomes" id="UP001349994"/>
    </source>
</evidence>
<comment type="caution">
    <text evidence="7">The sequence shown here is derived from an EMBL/GenBank/DDBJ whole genome shotgun (WGS) entry which is preliminary data.</text>
</comment>
<evidence type="ECO:0000256" key="2">
    <source>
        <dbReference type="ARBA" id="ARBA00022525"/>
    </source>
</evidence>
<dbReference type="Gene3D" id="2.60.40.10">
    <property type="entry name" value="Immunoglobulins"/>
    <property type="match status" value="3"/>
</dbReference>
<organism evidence="7 8">
    <name type="scientific">Adlercreutzia wanghongyangiae</name>
    <dbReference type="NCBI Taxonomy" id="3111451"/>
    <lineage>
        <taxon>Bacteria</taxon>
        <taxon>Bacillati</taxon>
        <taxon>Actinomycetota</taxon>
        <taxon>Coriobacteriia</taxon>
        <taxon>Eggerthellales</taxon>
        <taxon>Eggerthellaceae</taxon>
        <taxon>Adlercreutzia</taxon>
    </lineage>
</organism>
<dbReference type="NCBIfam" id="TIGR01167">
    <property type="entry name" value="LPXTG_anchor"/>
    <property type="match status" value="1"/>
</dbReference>
<evidence type="ECO:0000256" key="4">
    <source>
        <dbReference type="SAM" id="Phobius"/>
    </source>
</evidence>
<evidence type="ECO:0000313" key="7">
    <source>
        <dbReference type="EMBL" id="MEC4175302.1"/>
    </source>
</evidence>
<keyword evidence="2" id="KW-0964">Secreted</keyword>
<protein>
    <submittedName>
        <fullName evidence="7">VaFE repeat-containing surface-anchored protein</fullName>
    </submittedName>
</protein>
<dbReference type="Proteomes" id="UP001349994">
    <property type="component" value="Unassembled WGS sequence"/>
</dbReference>
<dbReference type="EMBL" id="JAYMFF010000002">
    <property type="protein sequence ID" value="MEC4175302.1"/>
    <property type="molecule type" value="Genomic_DNA"/>
</dbReference>
<keyword evidence="3" id="KW-0732">Signal</keyword>
<evidence type="ECO:0000256" key="1">
    <source>
        <dbReference type="ARBA" id="ARBA00007257"/>
    </source>
</evidence>
<dbReference type="PANTHER" id="PTHR36108:SF13">
    <property type="entry name" value="COLOSSIN-B-RELATED"/>
    <property type="match status" value="1"/>
</dbReference>
<dbReference type="InterPro" id="IPR013783">
    <property type="entry name" value="Ig-like_fold"/>
</dbReference>
<evidence type="ECO:0000259" key="6">
    <source>
        <dbReference type="Pfam" id="PF18202"/>
    </source>
</evidence>
<feature type="transmembrane region" description="Helical" evidence="4">
    <location>
        <begin position="1242"/>
        <end position="1265"/>
    </location>
</feature>
<dbReference type="PANTHER" id="PTHR36108">
    <property type="entry name" value="COLOSSIN-B-RELATED"/>
    <property type="match status" value="1"/>
</dbReference>
<name>A0ABU6IFS9_9ACTN</name>
<accession>A0ABU6IFS9</accession>
<gene>
    <name evidence="7" type="ORF">VIN30_02425</name>
</gene>
<dbReference type="NCBIfam" id="NF033903">
    <property type="entry name" value="VaFE_rpt"/>
    <property type="match status" value="2"/>
</dbReference>
<comment type="similarity">
    <text evidence="1">Belongs to the serine-aspartate repeat-containing protein (SDr) family.</text>
</comment>
<dbReference type="RefSeq" id="WP_338208992.1">
    <property type="nucleotide sequence ID" value="NZ_JAYMFF010000002.1"/>
</dbReference>
<keyword evidence="4" id="KW-1133">Transmembrane helix</keyword>
<evidence type="ECO:0000256" key="3">
    <source>
        <dbReference type="ARBA" id="ARBA00022729"/>
    </source>
</evidence>
<feature type="domain" description="SpaA-like prealbumin fold" evidence="5">
    <location>
        <begin position="566"/>
        <end position="644"/>
    </location>
</feature>